<evidence type="ECO:0000256" key="5">
    <source>
        <dbReference type="SAM" id="MobiDB-lite"/>
    </source>
</evidence>
<dbReference type="EC" id="2.7.-.-" evidence="4"/>
<dbReference type="Proteomes" id="UP001623330">
    <property type="component" value="Unassembled WGS sequence"/>
</dbReference>
<dbReference type="GO" id="GO:0016301">
    <property type="term" value="F:kinase activity"/>
    <property type="evidence" value="ECO:0007669"/>
    <property type="project" value="UniProtKB-KW"/>
</dbReference>
<evidence type="ECO:0000256" key="1">
    <source>
        <dbReference type="ARBA" id="ARBA00007374"/>
    </source>
</evidence>
<feature type="compositionally biased region" description="Acidic residues" evidence="5">
    <location>
        <begin position="329"/>
        <end position="344"/>
    </location>
</feature>
<comment type="similarity">
    <text evidence="1 4">Belongs to the inositol phosphokinase (IPK) family.</text>
</comment>
<feature type="region of interest" description="Disordered" evidence="5">
    <location>
        <begin position="80"/>
        <end position="117"/>
    </location>
</feature>
<dbReference type="PANTHER" id="PTHR12400">
    <property type="entry name" value="INOSITOL POLYPHOSPHATE KINASE"/>
    <property type="match status" value="1"/>
</dbReference>
<proteinExistence type="inferred from homology"/>
<keyword evidence="7" id="KW-1185">Reference proteome</keyword>
<accession>A0ABR4NMR3</accession>
<feature type="region of interest" description="Disordered" evidence="5">
    <location>
        <begin position="132"/>
        <end position="159"/>
    </location>
</feature>
<organism evidence="6 7">
    <name type="scientific">Nakaseomyces bracarensis</name>
    <dbReference type="NCBI Taxonomy" id="273131"/>
    <lineage>
        <taxon>Eukaryota</taxon>
        <taxon>Fungi</taxon>
        <taxon>Dikarya</taxon>
        <taxon>Ascomycota</taxon>
        <taxon>Saccharomycotina</taxon>
        <taxon>Saccharomycetes</taxon>
        <taxon>Saccharomycetales</taxon>
        <taxon>Saccharomycetaceae</taxon>
        <taxon>Nakaseomyces</taxon>
    </lineage>
</organism>
<dbReference type="PANTHER" id="PTHR12400:SF21">
    <property type="entry name" value="KINASE"/>
    <property type="match status" value="1"/>
</dbReference>
<dbReference type="Gene3D" id="3.30.470.160">
    <property type="entry name" value="Inositol polyphosphate kinase"/>
    <property type="match status" value="1"/>
</dbReference>
<dbReference type="EMBL" id="JBEVYD010000012">
    <property type="protein sequence ID" value="KAL3229029.1"/>
    <property type="molecule type" value="Genomic_DNA"/>
</dbReference>
<evidence type="ECO:0000256" key="2">
    <source>
        <dbReference type="ARBA" id="ARBA00022679"/>
    </source>
</evidence>
<protein>
    <recommendedName>
        <fullName evidence="4">Kinase</fullName>
        <ecNumber evidence="4">2.7.-.-</ecNumber>
    </recommendedName>
</protein>
<keyword evidence="2 4" id="KW-0808">Transferase</keyword>
<comment type="caution">
    <text evidence="6">The sequence shown here is derived from an EMBL/GenBank/DDBJ whole genome shotgun (WGS) entry which is preliminary data.</text>
</comment>
<evidence type="ECO:0000313" key="7">
    <source>
        <dbReference type="Proteomes" id="UP001623330"/>
    </source>
</evidence>
<feature type="compositionally biased region" description="Basic and acidic residues" evidence="5">
    <location>
        <begin position="80"/>
        <end position="92"/>
    </location>
</feature>
<evidence type="ECO:0000256" key="4">
    <source>
        <dbReference type="RuleBase" id="RU363090"/>
    </source>
</evidence>
<evidence type="ECO:0000313" key="6">
    <source>
        <dbReference type="EMBL" id="KAL3229029.1"/>
    </source>
</evidence>
<dbReference type="SUPFAM" id="SSF56104">
    <property type="entry name" value="SAICAR synthase-like"/>
    <property type="match status" value="1"/>
</dbReference>
<dbReference type="InterPro" id="IPR005522">
    <property type="entry name" value="IPK"/>
</dbReference>
<evidence type="ECO:0000256" key="3">
    <source>
        <dbReference type="ARBA" id="ARBA00022777"/>
    </source>
</evidence>
<feature type="region of interest" description="Disordered" evidence="5">
    <location>
        <begin position="327"/>
        <end position="348"/>
    </location>
</feature>
<sequence length="1034" mass="118956">MPANKDGRSHSSHARINDAIKSLKDLNISNKKKLAPVLHGRKASTYLRIFQDDDDGIINSEHREERWKKSMKSIEDKINEKPSIRRNHDLRQRRPSRNSVGHIPMGRRNSAYNQQRQPNKEALQSIYNLSSTGVPSSPPATNPIFKRTVDPNRSPRYQYRKLSPHRGEKDLDGLPPHEVNREWNNFGESFNTPKVGNLHNYSLLDSSPKHKANVVSALTPLHGKEESAEDLSLKPVSSATYYPHKSKEKRVSNGSIVDNNTNLVDTTCRIGRGSNSRSLDQKRPEFTISPSSDIIDVVTESPKGGDINKDIDQKLLEEVPKVKRSFDENAIDDSSEVSETDEDEENRKEYPLAVELKPFTNNVGGHTAIFRFSKRAVCKALVNRENKFYENIELNHQELLPFMPRYIGVLNVRQHFYSNDDVINELASKHKKQNIEDLQSNFSNTRENSNLENLEIGTALTHIHSFPIEKQHRSVSCKDHSTNQQLPEVVLNDNRHIIPDSLWGRYSHSPSSLPGNSPNSYLSSRSYDEQRMVHPGISVDNMEEYRNHNGDSGFTMVNTELKDAVLEEVFAPIYSRRHHKQRSHNNIHINTEENPIPNSVKRSMIYDSIRRDSDTVVNTSTPARNDSPLLNQNVKDSIGNALDTSHSVMDLKQFKKTEEIKEEIRNKANDNAPKFLSSSKMAISTSISSVETSRSKQECEDDNGVFMMDDENAGFEHTKSKNNEMRSFSRESNPIDEQEHTIVSKFILLEDLTRNLKKPCALDLKMGTRQYGVDAKESKQRSQRAKCHKTTSRRLGVRICGLKVWDQDYYIKRDKYFGRRVRTGWQFARVIARFLYDGKHKGSIIKQIPYLIHQLETLNSHIHKLQGYRLYGASLLLMYDGSAKSNGKDLDPDNDYLMNHVGKAKVNLIDFARCVTKEDVKTGLSTFKIPPKTPDIEDKGFLRGVKSLKFYLYLIWNYLTNDKKLPDTESELRDWMSANKETVLDKWDWIDSFDMEDENEFNNSDSELRKKWRKYELIFDAEPRYNNFDPDISD</sequence>
<dbReference type="Pfam" id="PF03770">
    <property type="entry name" value="IPK"/>
    <property type="match status" value="1"/>
</dbReference>
<name>A0ABR4NMR3_9SACH</name>
<gene>
    <name evidence="6" type="ORF">RNJ44_02116</name>
</gene>
<keyword evidence="3 4" id="KW-0418">Kinase</keyword>
<dbReference type="InterPro" id="IPR038286">
    <property type="entry name" value="IPK_sf"/>
</dbReference>
<reference evidence="6 7" key="1">
    <citation type="submission" date="2024-05" db="EMBL/GenBank/DDBJ databases">
        <title>Long read based assembly of the Candida bracarensis genome reveals expanded adhesin content.</title>
        <authorList>
            <person name="Marcet-Houben M."/>
            <person name="Ksiezopolska E."/>
            <person name="Gabaldon T."/>
        </authorList>
    </citation>
    <scope>NUCLEOTIDE SEQUENCE [LARGE SCALE GENOMIC DNA]</scope>
    <source>
        <strain evidence="6 7">CBM6</strain>
    </source>
</reference>